<dbReference type="SUPFAM" id="SSF101478">
    <property type="entry name" value="ADP-ribosylglycohydrolase"/>
    <property type="match status" value="1"/>
</dbReference>
<feature type="binding site" evidence="1">
    <location>
        <position position="211"/>
    </location>
    <ligand>
        <name>Mg(2+)</name>
        <dbReference type="ChEBI" id="CHEBI:18420"/>
        <label>1</label>
    </ligand>
</feature>
<dbReference type="EMBL" id="QPII01000012">
    <property type="protein sequence ID" value="RCV87980.1"/>
    <property type="molecule type" value="Genomic_DNA"/>
</dbReference>
<gene>
    <name evidence="2" type="ORF">DU505_15120</name>
</gene>
<dbReference type="AlphaFoldDB" id="A0A368TTM0"/>
<dbReference type="OrthoDB" id="9798107at2"/>
<keyword evidence="3" id="KW-1185">Reference proteome</keyword>
<protein>
    <submittedName>
        <fullName evidence="2">ADP-ribosylglycohydrolase family protein</fullName>
    </submittedName>
</protein>
<feature type="binding site" evidence="1">
    <location>
        <position position="36"/>
    </location>
    <ligand>
        <name>Mg(2+)</name>
        <dbReference type="ChEBI" id="CHEBI:18420"/>
        <label>1</label>
    </ligand>
</feature>
<evidence type="ECO:0000313" key="3">
    <source>
        <dbReference type="Proteomes" id="UP000252405"/>
    </source>
</evidence>
<feature type="binding site" evidence="1">
    <location>
        <position position="35"/>
    </location>
    <ligand>
        <name>Mg(2+)</name>
        <dbReference type="ChEBI" id="CHEBI:18420"/>
        <label>1</label>
    </ligand>
</feature>
<dbReference type="PANTHER" id="PTHR16222:SF12">
    <property type="entry name" value="ADP-RIBOSYLGLYCOHYDROLASE-RELATED"/>
    <property type="match status" value="1"/>
</dbReference>
<dbReference type="PANTHER" id="PTHR16222">
    <property type="entry name" value="ADP-RIBOSYLGLYCOHYDROLASE"/>
    <property type="match status" value="1"/>
</dbReference>
<dbReference type="Gene3D" id="1.10.4080.10">
    <property type="entry name" value="ADP-ribosylation/Crystallin J1"/>
    <property type="match status" value="1"/>
</dbReference>
<dbReference type="Pfam" id="PF03747">
    <property type="entry name" value="ADP_ribosyl_GH"/>
    <property type="match status" value="1"/>
</dbReference>
<reference evidence="2 3" key="1">
    <citation type="submission" date="2018-07" db="EMBL/GenBank/DDBJ databases">
        <title>Halomonas montanilacus sp. nov., isolated from Lake Pengyan on Tibetan Plateau.</title>
        <authorList>
            <person name="Lu H."/>
            <person name="Xing P."/>
            <person name="Wu Q."/>
        </authorList>
    </citation>
    <scope>NUCLEOTIDE SEQUENCE [LARGE SCALE GENOMIC DNA]</scope>
    <source>
        <strain evidence="2 3">PYC7W</strain>
    </source>
</reference>
<comment type="caution">
    <text evidence="2">The sequence shown here is derived from an EMBL/GenBank/DDBJ whole genome shotgun (WGS) entry which is preliminary data.</text>
</comment>
<organism evidence="2 3">
    <name type="scientific">Billgrantia montanilacus</name>
    <dbReference type="NCBI Taxonomy" id="2282305"/>
    <lineage>
        <taxon>Bacteria</taxon>
        <taxon>Pseudomonadati</taxon>
        <taxon>Pseudomonadota</taxon>
        <taxon>Gammaproteobacteria</taxon>
        <taxon>Oceanospirillales</taxon>
        <taxon>Halomonadaceae</taxon>
        <taxon>Billgrantia</taxon>
    </lineage>
</organism>
<dbReference type="InterPro" id="IPR050792">
    <property type="entry name" value="ADP-ribosylglycohydrolase"/>
</dbReference>
<evidence type="ECO:0000313" key="2">
    <source>
        <dbReference type="EMBL" id="RCV87980.1"/>
    </source>
</evidence>
<sequence>MLGAIAGDIIGSVHEGSGTKHRDFPLFTPHSTFTDDSVLCVAVAEVLLHGGDFVDAFHDYFHRYPNAGFGGGFMRWAASRDRQPYYSWGNGSAMRVPPVGFAATSLEEALSLARRSAEVTHDHPEGIRGAQAVAAVIFLARQGADKASLRAEVERRFGYDLSQALDEIRPNYRFDVSCQGSVPPAILAFLEADSVEAAIRNAVSLGGDADTQACMAGAMAEAFHGGLPESLRSETLARLTRELRELVEAFEAKFPAS</sequence>
<feature type="binding site" evidence="1">
    <location>
        <position position="34"/>
    </location>
    <ligand>
        <name>Mg(2+)</name>
        <dbReference type="ChEBI" id="CHEBI:18420"/>
        <label>1</label>
    </ligand>
</feature>
<dbReference type="InterPro" id="IPR036705">
    <property type="entry name" value="Ribosyl_crysJ1_sf"/>
</dbReference>
<comment type="cofactor">
    <cofactor evidence="1">
        <name>Mg(2+)</name>
        <dbReference type="ChEBI" id="CHEBI:18420"/>
    </cofactor>
    <text evidence="1">Binds 2 magnesium ions per subunit.</text>
</comment>
<dbReference type="InterPro" id="IPR005502">
    <property type="entry name" value="Ribosyl_crysJ1"/>
</dbReference>
<evidence type="ECO:0000256" key="1">
    <source>
        <dbReference type="PIRSR" id="PIRSR605502-1"/>
    </source>
</evidence>
<keyword evidence="1" id="KW-0479">Metal-binding</keyword>
<dbReference type="Proteomes" id="UP000252405">
    <property type="component" value="Unassembled WGS sequence"/>
</dbReference>
<dbReference type="GO" id="GO:0046872">
    <property type="term" value="F:metal ion binding"/>
    <property type="evidence" value="ECO:0007669"/>
    <property type="project" value="UniProtKB-KW"/>
</dbReference>
<keyword evidence="1" id="KW-0460">Magnesium</keyword>
<keyword evidence="2" id="KW-0378">Hydrolase</keyword>
<proteinExistence type="predicted"/>
<feature type="binding site" evidence="1">
    <location>
        <position position="208"/>
    </location>
    <ligand>
        <name>Mg(2+)</name>
        <dbReference type="ChEBI" id="CHEBI:18420"/>
        <label>1</label>
    </ligand>
</feature>
<feature type="binding site" evidence="1">
    <location>
        <position position="210"/>
    </location>
    <ligand>
        <name>Mg(2+)</name>
        <dbReference type="ChEBI" id="CHEBI:18420"/>
        <label>1</label>
    </ligand>
</feature>
<dbReference type="GO" id="GO:0016787">
    <property type="term" value="F:hydrolase activity"/>
    <property type="evidence" value="ECO:0007669"/>
    <property type="project" value="UniProtKB-KW"/>
</dbReference>
<name>A0A368TTM0_9GAMM</name>
<accession>A0A368TTM0</accession>
<dbReference type="RefSeq" id="WP_114479826.1">
    <property type="nucleotide sequence ID" value="NZ_QPII01000012.1"/>
</dbReference>